<dbReference type="Gene3D" id="1.20.120.530">
    <property type="entry name" value="GntR ligand-binding domain-like"/>
    <property type="match status" value="1"/>
</dbReference>
<name>C0GBX5_9HYPH</name>
<comment type="caution">
    <text evidence="5">The sequence shown here is derived from an EMBL/GenBank/DDBJ whole genome shotgun (WGS) entry which is preliminary data.</text>
</comment>
<dbReference type="PANTHER" id="PTHR43537">
    <property type="entry name" value="TRANSCRIPTIONAL REGULATOR, GNTR FAMILY"/>
    <property type="match status" value="1"/>
</dbReference>
<dbReference type="InterPro" id="IPR036390">
    <property type="entry name" value="WH_DNA-bd_sf"/>
</dbReference>
<dbReference type="Pfam" id="PF00392">
    <property type="entry name" value="GntR"/>
    <property type="match status" value="1"/>
</dbReference>
<keyword evidence="1" id="KW-0805">Transcription regulation</keyword>
<organism evidence="5 6">
    <name type="scientific">Brucella ceti str. Cudo</name>
    <dbReference type="NCBI Taxonomy" id="595497"/>
    <lineage>
        <taxon>Bacteria</taxon>
        <taxon>Pseudomonadati</taxon>
        <taxon>Pseudomonadota</taxon>
        <taxon>Alphaproteobacteria</taxon>
        <taxon>Hyphomicrobiales</taxon>
        <taxon>Brucellaceae</taxon>
        <taxon>Brucella/Ochrobactrum group</taxon>
        <taxon>Brucella</taxon>
    </lineage>
</organism>
<dbReference type="GO" id="GO:0003700">
    <property type="term" value="F:DNA-binding transcription factor activity"/>
    <property type="evidence" value="ECO:0007669"/>
    <property type="project" value="InterPro"/>
</dbReference>
<dbReference type="CDD" id="cd07377">
    <property type="entry name" value="WHTH_GntR"/>
    <property type="match status" value="1"/>
</dbReference>
<dbReference type="InterPro" id="IPR000524">
    <property type="entry name" value="Tscrpt_reg_HTH_GntR"/>
</dbReference>
<evidence type="ECO:0000313" key="6">
    <source>
        <dbReference type="Proteomes" id="UP000003678"/>
    </source>
</evidence>
<evidence type="ECO:0000256" key="2">
    <source>
        <dbReference type="ARBA" id="ARBA00023125"/>
    </source>
</evidence>
<dbReference type="Gene3D" id="1.10.10.10">
    <property type="entry name" value="Winged helix-like DNA-binding domain superfamily/Winged helix DNA-binding domain"/>
    <property type="match status" value="1"/>
</dbReference>
<feature type="domain" description="HTH gntR-type" evidence="4">
    <location>
        <begin position="52"/>
        <end position="119"/>
    </location>
</feature>
<dbReference type="Proteomes" id="UP000003678">
    <property type="component" value="Unassembled WGS sequence"/>
</dbReference>
<dbReference type="SMART" id="SM00345">
    <property type="entry name" value="HTH_GNTR"/>
    <property type="match status" value="1"/>
</dbReference>
<dbReference type="InterPro" id="IPR036388">
    <property type="entry name" value="WH-like_DNA-bd_sf"/>
</dbReference>
<dbReference type="PROSITE" id="PS50949">
    <property type="entry name" value="HTH_GNTR"/>
    <property type="match status" value="1"/>
</dbReference>
<dbReference type="SUPFAM" id="SSF48008">
    <property type="entry name" value="GntR ligand-binding domain-like"/>
    <property type="match status" value="1"/>
</dbReference>
<protein>
    <submittedName>
        <fullName evidence="5">Uncharacterized HTH-type transcriptional regulator in instable DNA locus</fullName>
    </submittedName>
</protein>
<dbReference type="SMART" id="SM00895">
    <property type="entry name" value="FCD"/>
    <property type="match status" value="1"/>
</dbReference>
<keyword evidence="2" id="KW-0238">DNA-binding</keyword>
<dbReference type="InterPro" id="IPR011711">
    <property type="entry name" value="GntR_C"/>
</dbReference>
<dbReference type="EMBL" id="ACJD01000007">
    <property type="protein sequence ID" value="EEH12826.1"/>
    <property type="molecule type" value="Genomic_DNA"/>
</dbReference>
<dbReference type="InterPro" id="IPR008920">
    <property type="entry name" value="TF_FadR/GntR_C"/>
</dbReference>
<reference evidence="5 6" key="1">
    <citation type="submission" date="2009-03" db="EMBL/GenBank/DDBJ databases">
        <authorList>
            <person name="Setubal J.C."/>
            <person name="Boyle S."/>
            <person name="Crasta O.R."/>
            <person name="Gillespie J.J."/>
            <person name="Kenyon R.W."/>
            <person name="Lu J."/>
            <person name="Mane S."/>
            <person name="Nagrani S."/>
            <person name="Shallom J.M."/>
            <person name="Shallom S."/>
            <person name="Shukla M."/>
            <person name="Snyder E.E."/>
            <person name="Sobral B.W."/>
            <person name="Wattam A.R."/>
            <person name="Will R."/>
            <person name="Williams K."/>
            <person name="Yoo H."/>
            <person name="Bruce D.H."/>
            <person name="Detter C."/>
            <person name="Munk C."/>
            <person name="Brettin T.S."/>
            <person name="Ficht T."/>
        </authorList>
    </citation>
    <scope>NUCLEOTIDE SEQUENCE [LARGE SCALE GENOMIC DNA]</scope>
    <source>
        <strain evidence="5 6">Cudo</strain>
    </source>
</reference>
<evidence type="ECO:0000256" key="3">
    <source>
        <dbReference type="ARBA" id="ARBA00023163"/>
    </source>
</evidence>
<dbReference type="SUPFAM" id="SSF46785">
    <property type="entry name" value="Winged helix' DNA-binding domain"/>
    <property type="match status" value="1"/>
</dbReference>
<accession>C0GBX5</accession>
<dbReference type="PANTHER" id="PTHR43537:SF5">
    <property type="entry name" value="UXU OPERON TRANSCRIPTIONAL REGULATOR"/>
    <property type="match status" value="1"/>
</dbReference>
<dbReference type="Pfam" id="PF07729">
    <property type="entry name" value="FCD"/>
    <property type="match status" value="1"/>
</dbReference>
<evidence type="ECO:0000256" key="1">
    <source>
        <dbReference type="ARBA" id="ARBA00023015"/>
    </source>
</evidence>
<evidence type="ECO:0000259" key="4">
    <source>
        <dbReference type="PROSITE" id="PS50949"/>
    </source>
</evidence>
<dbReference type="AlphaFoldDB" id="C0GBX5"/>
<sequence>MADGLKMGIWMRGRSAQPALEKQKNVADTESGAATGVKARTLPSRVAGVQRVTTAKLIYHELQQQIIRMELLPGTPLNEKALTEKYGVSRTPVREALIRLAEDRLVDVFPQSGTFVARIPVDAIPEAVVIRQALEGETAERAAANSTAAAIEKLDELIHLQTFYACKDKPGPFHETDDAFHETIAEIAGYPGIWQHLKPVKMQIDRARRMTMPILGRMEQVLREHHAIRDAISARDVHAAREAMKHHLSAVLPDIDELRKSRPDYFA</sequence>
<dbReference type="GO" id="GO:0003677">
    <property type="term" value="F:DNA binding"/>
    <property type="evidence" value="ECO:0007669"/>
    <property type="project" value="UniProtKB-KW"/>
</dbReference>
<evidence type="ECO:0000313" key="5">
    <source>
        <dbReference type="EMBL" id="EEH12826.1"/>
    </source>
</evidence>
<proteinExistence type="predicted"/>
<keyword evidence="3" id="KW-0804">Transcription</keyword>
<gene>
    <name evidence="5" type="ORF">BCETI_7000268</name>
</gene>